<evidence type="ECO:0000313" key="2">
    <source>
        <dbReference type="Proteomes" id="UP000705283"/>
    </source>
</evidence>
<proteinExistence type="predicted"/>
<reference evidence="1" key="2">
    <citation type="submission" date="2022-09" db="EMBL/GenBank/DDBJ databases">
        <title>Rouxiella aceris sp. nov., isolated from tree sap and emended description of the genus Rhouxiella.</title>
        <authorList>
            <person name="Kim I.S."/>
        </authorList>
    </citation>
    <scope>NUCLEOTIDE SEQUENCE</scope>
    <source>
        <strain evidence="1">SAP-2</strain>
    </source>
</reference>
<evidence type="ECO:0000313" key="1">
    <source>
        <dbReference type="EMBL" id="MBF6636256.1"/>
    </source>
</evidence>
<dbReference type="RefSeq" id="WP_194977689.1">
    <property type="nucleotide sequence ID" value="NZ_JADMKS010000002.1"/>
</dbReference>
<reference evidence="1" key="1">
    <citation type="submission" date="2020-11" db="EMBL/GenBank/DDBJ databases">
        <authorList>
            <person name="Lee S.D."/>
        </authorList>
    </citation>
    <scope>NUCLEOTIDE SEQUENCE</scope>
    <source>
        <strain evidence="1">SAP-2</strain>
    </source>
</reference>
<comment type="caution">
    <text evidence="1">The sequence shown here is derived from an EMBL/GenBank/DDBJ whole genome shotgun (WGS) entry which is preliminary data.</text>
</comment>
<dbReference type="Proteomes" id="UP000705283">
    <property type="component" value="Unassembled WGS sequence"/>
</dbReference>
<protein>
    <submittedName>
        <fullName evidence="1">Uncharacterized protein</fullName>
    </submittedName>
</protein>
<accession>A0AA41BVR7</accession>
<dbReference type="EMBL" id="JADMKS010000002">
    <property type="protein sequence ID" value="MBF6636256.1"/>
    <property type="molecule type" value="Genomic_DNA"/>
</dbReference>
<name>A0AA41BVR7_9GAMM</name>
<dbReference type="AlphaFoldDB" id="A0AA41BVR7"/>
<gene>
    <name evidence="1" type="ORF">ITX54_06205</name>
</gene>
<organism evidence="1 2">
    <name type="scientific">Rouxiella silvae</name>
    <dbReference type="NCBI Taxonomy" id="1646373"/>
    <lineage>
        <taxon>Bacteria</taxon>
        <taxon>Pseudomonadati</taxon>
        <taxon>Pseudomonadota</taxon>
        <taxon>Gammaproteobacteria</taxon>
        <taxon>Enterobacterales</taxon>
        <taxon>Yersiniaceae</taxon>
        <taxon>Rouxiella</taxon>
    </lineage>
</organism>
<sequence>MPMMSVMFIRQPATSFIMTAVPKAGDNPKGFKKFISKVMNIFKKPSSTKKNTHISSLPAELEHFTTHTGVSNRIIDIYKSITLTPNITARDNRYNTIEICYKKPEILPEISAEKIFDSIFKPSERQSDLAKCIIGAREETAKKNLDQRPKDQEV</sequence>